<proteinExistence type="predicted"/>
<dbReference type="Proteomes" id="UP000251960">
    <property type="component" value="Chromosome 1"/>
</dbReference>
<feature type="region of interest" description="Disordered" evidence="1">
    <location>
        <begin position="112"/>
        <end position="131"/>
    </location>
</feature>
<accession>A0A317Y5F0</accession>
<dbReference type="EMBL" id="NCVQ01000001">
    <property type="protein sequence ID" value="PWZ53466.1"/>
    <property type="molecule type" value="Genomic_DNA"/>
</dbReference>
<evidence type="ECO:0000256" key="2">
    <source>
        <dbReference type="SAM" id="SignalP"/>
    </source>
</evidence>
<feature type="chain" id="PRO_5016440143" evidence="2">
    <location>
        <begin position="25"/>
        <end position="230"/>
    </location>
</feature>
<feature type="compositionally biased region" description="Polar residues" evidence="1">
    <location>
        <begin position="219"/>
        <end position="230"/>
    </location>
</feature>
<organism evidence="3">
    <name type="scientific">Zea mays</name>
    <name type="common">Maize</name>
    <dbReference type="NCBI Taxonomy" id="4577"/>
    <lineage>
        <taxon>Eukaryota</taxon>
        <taxon>Viridiplantae</taxon>
        <taxon>Streptophyta</taxon>
        <taxon>Embryophyta</taxon>
        <taxon>Tracheophyta</taxon>
        <taxon>Spermatophyta</taxon>
        <taxon>Magnoliopsida</taxon>
        <taxon>Liliopsida</taxon>
        <taxon>Poales</taxon>
        <taxon>Poaceae</taxon>
        <taxon>PACMAD clade</taxon>
        <taxon>Panicoideae</taxon>
        <taxon>Andropogonodae</taxon>
        <taxon>Andropogoneae</taxon>
        <taxon>Tripsacinae</taxon>
        <taxon>Zea</taxon>
    </lineage>
</organism>
<feature type="region of interest" description="Disordered" evidence="1">
    <location>
        <begin position="201"/>
        <end position="230"/>
    </location>
</feature>
<comment type="caution">
    <text evidence="3">The sequence shown here is derived from an EMBL/GenBank/DDBJ whole genome shotgun (WGS) entry which is preliminary data.</text>
</comment>
<feature type="signal peptide" evidence="2">
    <location>
        <begin position="1"/>
        <end position="24"/>
    </location>
</feature>
<keyword evidence="2" id="KW-0732">Signal</keyword>
<evidence type="ECO:0000313" key="3">
    <source>
        <dbReference type="EMBL" id="PWZ53466.1"/>
    </source>
</evidence>
<protein>
    <submittedName>
        <fullName evidence="3">Uncharacterized protein</fullName>
    </submittedName>
</protein>
<dbReference type="ExpressionAtlas" id="A0A317Y5F0">
    <property type="expression patterns" value="baseline and differential"/>
</dbReference>
<dbReference type="AlphaFoldDB" id="A0A317Y5F0"/>
<name>A0A317Y5F0_MAIZE</name>
<reference evidence="3" key="1">
    <citation type="journal article" date="2018" name="Nat. Genet.">
        <title>Extensive intraspecific gene order and gene structural variations between Mo17 and other maize genomes.</title>
        <authorList>
            <person name="Sun S."/>
            <person name="Zhou Y."/>
            <person name="Chen J."/>
            <person name="Shi J."/>
            <person name="Zhao H."/>
            <person name="Zhao H."/>
            <person name="Song W."/>
            <person name="Zhang M."/>
            <person name="Cui Y."/>
            <person name="Dong X."/>
            <person name="Liu H."/>
            <person name="Ma X."/>
            <person name="Jiao Y."/>
            <person name="Wang B."/>
            <person name="Wei X."/>
            <person name="Stein J.C."/>
            <person name="Glaubitz J.C."/>
            <person name="Lu F."/>
            <person name="Yu G."/>
            <person name="Liang C."/>
            <person name="Fengler K."/>
            <person name="Li B."/>
            <person name="Rafalski A."/>
            <person name="Schnable P.S."/>
            <person name="Ware D.H."/>
            <person name="Buckler E.S."/>
            <person name="Lai J."/>
        </authorList>
    </citation>
    <scope>NUCLEOTIDE SEQUENCE [LARGE SCALE GENOMIC DNA]</scope>
    <source>
        <tissue evidence="3">Seedling</tissue>
    </source>
</reference>
<feature type="compositionally biased region" description="Acidic residues" evidence="1">
    <location>
        <begin position="201"/>
        <end position="211"/>
    </location>
</feature>
<evidence type="ECO:0000256" key="1">
    <source>
        <dbReference type="SAM" id="MobiDB-lite"/>
    </source>
</evidence>
<gene>
    <name evidence="3" type="ORF">Zm00014a_012411</name>
</gene>
<sequence>MLCCSYFCLFFTLCSLLSPPLCSSFLFVQQGLDSRGRAAIKMFDVTDMHGHHGDGRRTAAVQVIFPQSQIVRGKASSVAETSSIDHVPSASSTAADSSTLADKAIAGLLPDHAEQANDSKRKAKSPDPSWKFGWWPDPSKKEFVQCIFCMKVVPSGIKRFKQHLTDGFGDTMKCARVPEVVSNDIQAYLKKNTRSALVLDDDESIEGEDDAAAAPVQFEPSSGTKYKQAK</sequence>